<dbReference type="RefSeq" id="WP_135338130.1">
    <property type="nucleotide sequence ID" value="NZ_JBHLTX010000047.1"/>
</dbReference>
<comment type="caution">
    <text evidence="1">The sequence shown here is derived from an EMBL/GenBank/DDBJ whole genome shotgun (WGS) entry which is preliminary data.</text>
</comment>
<accession>A0A4Z0HCX3</accession>
<sequence>MLGFDNQGLNVLVLRDAEELALAFRQALATADDAERPGLERAVALVDEQIALSDADLRVRWTRRALAGSGVDESTDRISVIRALRKAEPDLGLATAVRLAGEAYGTAD</sequence>
<proteinExistence type="predicted"/>
<evidence type="ECO:0000313" key="1">
    <source>
        <dbReference type="EMBL" id="TGB15083.1"/>
    </source>
</evidence>
<gene>
    <name evidence="1" type="ORF">E4099_07330</name>
</gene>
<protein>
    <submittedName>
        <fullName evidence="1">Uncharacterized protein</fullName>
    </submittedName>
</protein>
<reference evidence="1 2" key="1">
    <citation type="submission" date="2019-03" db="EMBL/GenBank/DDBJ databases">
        <authorList>
            <person name="Gonzalez-Pimentel J.L."/>
        </authorList>
    </citation>
    <scope>NUCLEOTIDE SEQUENCE [LARGE SCALE GENOMIC DNA]</scope>
    <source>
        <strain evidence="1 2">JCM 31289</strain>
    </source>
</reference>
<name>A0A4Z0HCX3_9ACTN</name>
<dbReference type="EMBL" id="SRID01000042">
    <property type="protein sequence ID" value="TGB15083.1"/>
    <property type="molecule type" value="Genomic_DNA"/>
</dbReference>
<evidence type="ECO:0000313" key="2">
    <source>
        <dbReference type="Proteomes" id="UP000297948"/>
    </source>
</evidence>
<organism evidence="1 2">
    <name type="scientific">Streptomyces palmae</name>
    <dbReference type="NCBI Taxonomy" id="1701085"/>
    <lineage>
        <taxon>Bacteria</taxon>
        <taxon>Bacillati</taxon>
        <taxon>Actinomycetota</taxon>
        <taxon>Actinomycetes</taxon>
        <taxon>Kitasatosporales</taxon>
        <taxon>Streptomycetaceae</taxon>
        <taxon>Streptomyces</taxon>
    </lineage>
</organism>
<dbReference type="OrthoDB" id="3235632at2"/>
<dbReference type="Proteomes" id="UP000297948">
    <property type="component" value="Unassembled WGS sequence"/>
</dbReference>
<dbReference type="AlphaFoldDB" id="A0A4Z0HCX3"/>
<keyword evidence="2" id="KW-1185">Reference proteome</keyword>